<dbReference type="EMBL" id="LR899626">
    <property type="protein sequence ID" value="CAD7241211.1"/>
    <property type="molecule type" value="Genomic_DNA"/>
</dbReference>
<feature type="domain" description="Kri1-like C-terminal" evidence="4">
    <location>
        <begin position="497"/>
        <end position="584"/>
    </location>
</feature>
<comment type="similarity">
    <text evidence="1">Belongs to the KRI1 family.</text>
</comment>
<dbReference type="Proteomes" id="UP000677054">
    <property type="component" value="Unassembled WGS sequence"/>
</dbReference>
<feature type="region of interest" description="Disordered" evidence="3">
    <location>
        <begin position="368"/>
        <end position="452"/>
    </location>
</feature>
<feature type="compositionally biased region" description="Basic and acidic residues" evidence="3">
    <location>
        <begin position="434"/>
        <end position="447"/>
    </location>
</feature>
<feature type="compositionally biased region" description="Basic and acidic residues" evidence="3">
    <location>
        <begin position="649"/>
        <end position="663"/>
    </location>
</feature>
<dbReference type="PANTHER" id="PTHR14490:SF5">
    <property type="entry name" value="PROTEIN KRI1 HOMOLOG"/>
    <property type="match status" value="1"/>
</dbReference>
<evidence type="ECO:0000313" key="5">
    <source>
        <dbReference type="EMBL" id="CAD7241211.1"/>
    </source>
</evidence>
<dbReference type="PANTHER" id="PTHR14490">
    <property type="entry name" value="ZINC FINGER, ZZ TYPE"/>
    <property type="match status" value="1"/>
</dbReference>
<dbReference type="InterPro" id="IPR018034">
    <property type="entry name" value="Kri1"/>
</dbReference>
<feature type="region of interest" description="Disordered" evidence="3">
    <location>
        <begin position="596"/>
        <end position="720"/>
    </location>
</feature>
<gene>
    <name evidence="5" type="ORF">DSTB1V02_LOCUS1211</name>
</gene>
<dbReference type="Pfam" id="PF12936">
    <property type="entry name" value="Kri1_C"/>
    <property type="match status" value="1"/>
</dbReference>
<dbReference type="Pfam" id="PF05178">
    <property type="entry name" value="Kri1"/>
    <property type="match status" value="1"/>
</dbReference>
<sequence>MSRHRKLLECDDDEGEDVKFTINKDYAENYTKWREKEEFQKLKDRYGDDASLHSDSSSELEDENADELNPEIEKGFFKALAALKAKDPKIYDKSAKFYNEKFPENSNVARQKSIHKNKPFLLRDYERHLIVDKHGELSDEESDVEQSQKQDRTYIEEQEELKREFQNIFQNSDDENELLIKREKTAAETQQEEEEYINWLKGKKAELKDKKLEEDVKPLKKLWTSSDLDEGEAFLRDYILNRRYRDDDNGDRIPTYDEIVHDSDENLSEDERTVEKQEKFEHVYNFRFEEPDQEFIKQYPRTMNESLRKKDERRRRKREEVRERKHMEKEQKKEELKRLKALKRKEIQEKLEKLKEITGNEEIGFCDQDLEEDFDPSKHDERMKKLFSDEYYEEGSDSEKPVFPNDDETDDEADWDEFDVTKPHQGRGLNDQSVSRHDNEYEPHCEDPDFNMDCEYNPRQVVKEEIDDMVRRKKHRRQSRFAQALKKKKPLFDPNEKTFEEYFDEYYQLDFEDLIGDLPCRFKYRKVLPNDFGLNMDEILAAEDRELNRWVSLKKACQYRGDDQEKYDFHAYQNKARNTALKQKIFSSIYQQEGFEEAEHGQDGTQDESQESKKKKRRRRRKKKKEASTEAGKSSGDTIQNIPLDESGNDTKSHSKEKGEKNEVAFFEGNSGKVPSSSKNVLKKRKKKERMEEELSERRLSKKRKKEQNVPENSDQGIKLSDERLRAYGINPKKFKNRMKYGKLKEKLPGISLT</sequence>
<keyword evidence="6" id="KW-1185">Reference proteome</keyword>
<evidence type="ECO:0000313" key="6">
    <source>
        <dbReference type="Proteomes" id="UP000677054"/>
    </source>
</evidence>
<dbReference type="GO" id="GO:0000447">
    <property type="term" value="P:endonucleolytic cleavage in ITS1 to separate SSU-rRNA from 5.8S rRNA and LSU-rRNA from tricistronic rRNA transcript (SSU-rRNA, 5.8S rRNA, LSU-rRNA)"/>
    <property type="evidence" value="ECO:0007669"/>
    <property type="project" value="TreeGrafter"/>
</dbReference>
<feature type="compositionally biased region" description="Basic residues" evidence="3">
    <location>
        <begin position="613"/>
        <end position="625"/>
    </location>
</feature>
<feature type="compositionally biased region" description="Basic and acidic residues" evidence="3">
    <location>
        <begin position="318"/>
        <end position="335"/>
    </location>
</feature>
<protein>
    <recommendedName>
        <fullName evidence="2">Protein KRI1 homolog</fullName>
    </recommendedName>
</protein>
<feature type="compositionally biased region" description="Basic and acidic residues" evidence="3">
    <location>
        <begin position="689"/>
        <end position="699"/>
    </location>
</feature>
<evidence type="ECO:0000256" key="3">
    <source>
        <dbReference type="SAM" id="MobiDB-lite"/>
    </source>
</evidence>
<dbReference type="GO" id="GO:0005730">
    <property type="term" value="C:nucleolus"/>
    <property type="evidence" value="ECO:0007669"/>
    <property type="project" value="TreeGrafter"/>
</dbReference>
<organism evidence="5">
    <name type="scientific">Darwinula stevensoni</name>
    <dbReference type="NCBI Taxonomy" id="69355"/>
    <lineage>
        <taxon>Eukaryota</taxon>
        <taxon>Metazoa</taxon>
        <taxon>Ecdysozoa</taxon>
        <taxon>Arthropoda</taxon>
        <taxon>Crustacea</taxon>
        <taxon>Oligostraca</taxon>
        <taxon>Ostracoda</taxon>
        <taxon>Podocopa</taxon>
        <taxon>Podocopida</taxon>
        <taxon>Darwinulocopina</taxon>
        <taxon>Darwinuloidea</taxon>
        <taxon>Darwinulidae</taxon>
        <taxon>Darwinula</taxon>
    </lineage>
</organism>
<reference evidence="5" key="1">
    <citation type="submission" date="2020-11" db="EMBL/GenBank/DDBJ databases">
        <authorList>
            <person name="Tran Van P."/>
        </authorList>
    </citation>
    <scope>NUCLEOTIDE SEQUENCE</scope>
</reference>
<feature type="compositionally biased region" description="Polar residues" evidence="3">
    <location>
        <begin position="631"/>
        <end position="641"/>
    </location>
</feature>
<accession>A0A7R8WZM4</accession>
<dbReference type="GO" id="GO:0030686">
    <property type="term" value="C:90S preribosome"/>
    <property type="evidence" value="ECO:0007669"/>
    <property type="project" value="TreeGrafter"/>
</dbReference>
<evidence type="ECO:0000256" key="2">
    <source>
        <dbReference type="ARBA" id="ARBA00017294"/>
    </source>
</evidence>
<dbReference type="OrthoDB" id="10252032at2759"/>
<dbReference type="InterPro" id="IPR024626">
    <property type="entry name" value="Kri1-like_C"/>
</dbReference>
<evidence type="ECO:0000256" key="1">
    <source>
        <dbReference type="ARBA" id="ARBA00007473"/>
    </source>
</evidence>
<feature type="compositionally biased region" description="Basic and acidic residues" evidence="3">
    <location>
        <begin position="375"/>
        <end position="388"/>
    </location>
</feature>
<proteinExistence type="inferred from homology"/>
<feature type="region of interest" description="Disordered" evidence="3">
    <location>
        <begin position="44"/>
        <end position="68"/>
    </location>
</feature>
<dbReference type="EMBL" id="CAJPEV010000109">
    <property type="protein sequence ID" value="CAG0880718.1"/>
    <property type="molecule type" value="Genomic_DNA"/>
</dbReference>
<name>A0A7R8WZM4_9CRUS</name>
<feature type="region of interest" description="Disordered" evidence="3">
    <location>
        <begin position="133"/>
        <end position="152"/>
    </location>
</feature>
<dbReference type="AlphaFoldDB" id="A0A7R8WZM4"/>
<feature type="compositionally biased region" description="Acidic residues" evidence="3">
    <location>
        <begin position="405"/>
        <end position="418"/>
    </location>
</feature>
<feature type="region of interest" description="Disordered" evidence="3">
    <location>
        <begin position="301"/>
        <end position="335"/>
    </location>
</feature>
<feature type="compositionally biased region" description="Acidic residues" evidence="3">
    <location>
        <begin position="58"/>
        <end position="68"/>
    </location>
</feature>
<evidence type="ECO:0000259" key="4">
    <source>
        <dbReference type="Pfam" id="PF12936"/>
    </source>
</evidence>